<feature type="domain" description="Aldehyde oxidase/xanthine dehydrogenase a/b hammerhead" evidence="1">
    <location>
        <begin position="124"/>
        <end position="197"/>
    </location>
</feature>
<dbReference type="InterPro" id="IPR036683">
    <property type="entry name" value="CO_DH_flav_C_dom_sf"/>
</dbReference>
<gene>
    <name evidence="2" type="ORF">TELCIR_09122</name>
</gene>
<dbReference type="Gene3D" id="3.90.1170.50">
    <property type="entry name" value="Aldehyde oxidase/xanthine dehydrogenase, a/b hammerhead"/>
    <property type="match status" value="1"/>
</dbReference>
<dbReference type="PANTHER" id="PTHR45444:SF3">
    <property type="entry name" value="XANTHINE DEHYDROGENASE"/>
    <property type="match status" value="1"/>
</dbReference>
<dbReference type="Proteomes" id="UP000230423">
    <property type="component" value="Unassembled WGS sequence"/>
</dbReference>
<dbReference type="InterPro" id="IPR036856">
    <property type="entry name" value="Ald_Oxase/Xan_DH_a/b_sf"/>
</dbReference>
<dbReference type="InterPro" id="IPR016208">
    <property type="entry name" value="Ald_Oxase/xanthine_DH-like"/>
</dbReference>
<dbReference type="SMART" id="SM01008">
    <property type="entry name" value="Ald_Xan_dh_C"/>
    <property type="match status" value="1"/>
</dbReference>
<dbReference type="EMBL" id="KZ346792">
    <property type="protein sequence ID" value="PIO69070.1"/>
    <property type="molecule type" value="Genomic_DNA"/>
</dbReference>
<dbReference type="PANTHER" id="PTHR45444">
    <property type="entry name" value="XANTHINE DEHYDROGENASE"/>
    <property type="match status" value="1"/>
</dbReference>
<sequence>MAPTTKLALKTMEQLTGMEWSQSLLDLGLELISKEFALPAGVPGGMARYRQALTLSFFLKFFLEVAEALNVKNIDERHEITSIGQDIPEGLIATQIYQEVPADQPAHDPVGRAIPHVSGMKHVTGEAVYCDDIQVANCLHMAFVMSPIACGTLESIDVSKALAMEGVVGYIDADDVLKGVRLGHHSDTPVFAKGRGEVKIGGQVSFCDVARNL</sequence>
<dbReference type="Gene3D" id="3.30.390.50">
    <property type="entry name" value="CO dehydrogenase flavoprotein, C-terminal domain"/>
    <property type="match status" value="1"/>
</dbReference>
<protein>
    <submittedName>
        <fullName evidence="2">Aldehyde oxidase and xanthine dehydrogenase, a/b hammerhead domain protein</fullName>
    </submittedName>
</protein>
<dbReference type="SUPFAM" id="SSF55447">
    <property type="entry name" value="CO dehydrogenase flavoprotein C-terminal domain-like"/>
    <property type="match status" value="1"/>
</dbReference>
<accession>A0A2G9UHU8</accession>
<reference evidence="2 3" key="1">
    <citation type="submission" date="2015-09" db="EMBL/GenBank/DDBJ databases">
        <title>Draft genome of the parasitic nematode Teladorsagia circumcincta isolate WARC Sus (inbred).</title>
        <authorList>
            <person name="Mitreva M."/>
        </authorList>
    </citation>
    <scope>NUCLEOTIDE SEQUENCE [LARGE SCALE GENOMIC DNA]</scope>
    <source>
        <strain evidence="2 3">S</strain>
    </source>
</reference>
<dbReference type="InterPro" id="IPR005107">
    <property type="entry name" value="CO_DH_flav_C"/>
</dbReference>
<proteinExistence type="predicted"/>
<dbReference type="GO" id="GO:0016491">
    <property type="term" value="F:oxidoreductase activity"/>
    <property type="evidence" value="ECO:0007669"/>
    <property type="project" value="InterPro"/>
</dbReference>
<dbReference type="SUPFAM" id="SSF54665">
    <property type="entry name" value="CO dehydrogenase molybdoprotein N-domain-like"/>
    <property type="match status" value="1"/>
</dbReference>
<evidence type="ECO:0000313" key="3">
    <source>
        <dbReference type="Proteomes" id="UP000230423"/>
    </source>
</evidence>
<keyword evidence="3" id="KW-1185">Reference proteome</keyword>
<name>A0A2G9UHU8_TELCI</name>
<organism evidence="2 3">
    <name type="scientific">Teladorsagia circumcincta</name>
    <name type="common">Brown stomach worm</name>
    <name type="synonym">Ostertagia circumcincta</name>
    <dbReference type="NCBI Taxonomy" id="45464"/>
    <lineage>
        <taxon>Eukaryota</taxon>
        <taxon>Metazoa</taxon>
        <taxon>Ecdysozoa</taxon>
        <taxon>Nematoda</taxon>
        <taxon>Chromadorea</taxon>
        <taxon>Rhabditida</taxon>
        <taxon>Rhabditina</taxon>
        <taxon>Rhabditomorpha</taxon>
        <taxon>Strongyloidea</taxon>
        <taxon>Trichostrongylidae</taxon>
        <taxon>Teladorsagia</taxon>
    </lineage>
</organism>
<evidence type="ECO:0000313" key="2">
    <source>
        <dbReference type="EMBL" id="PIO69070.1"/>
    </source>
</evidence>
<dbReference type="InterPro" id="IPR000674">
    <property type="entry name" value="Ald_Oxase/Xan_DH_a/b"/>
</dbReference>
<evidence type="ECO:0000259" key="1">
    <source>
        <dbReference type="SMART" id="SM01008"/>
    </source>
</evidence>
<dbReference type="AlphaFoldDB" id="A0A2G9UHU8"/>
<dbReference type="OrthoDB" id="8300278at2759"/>
<dbReference type="Pfam" id="PF03450">
    <property type="entry name" value="CO_deh_flav_C"/>
    <property type="match status" value="1"/>
</dbReference>
<dbReference type="GO" id="GO:0005506">
    <property type="term" value="F:iron ion binding"/>
    <property type="evidence" value="ECO:0007669"/>
    <property type="project" value="InterPro"/>
</dbReference>
<dbReference type="Pfam" id="PF01315">
    <property type="entry name" value="Ald_Xan_dh_C"/>
    <property type="match status" value="1"/>
</dbReference>